<comment type="caution">
    <text evidence="1">The sequence shown here is derived from an EMBL/GenBank/DDBJ whole genome shotgun (WGS) entry which is preliminary data.</text>
</comment>
<sequence length="52" mass="6047">MKKFKISFEFEADDDWSEADVKEMVEKVIDPIYHLGDASIGEINVKEIEVEE</sequence>
<name>A0A848RD33_9FIRM</name>
<evidence type="ECO:0000313" key="1">
    <source>
        <dbReference type="EMBL" id="NMW84740.1"/>
    </source>
</evidence>
<protein>
    <submittedName>
        <fullName evidence="1">Uncharacterized protein</fullName>
    </submittedName>
</protein>
<dbReference type="Proteomes" id="UP000568273">
    <property type="component" value="Unassembled WGS sequence"/>
</dbReference>
<dbReference type="RefSeq" id="WP_169968487.1">
    <property type="nucleotide sequence ID" value="NZ_JABDSR010000003.1"/>
</dbReference>
<organism evidence="1 2">
    <name type="scientific">Peptoniphilus faecalis</name>
    <dbReference type="NCBI Taxonomy" id="2731255"/>
    <lineage>
        <taxon>Bacteria</taxon>
        <taxon>Bacillati</taxon>
        <taxon>Bacillota</taxon>
        <taxon>Tissierellia</taxon>
        <taxon>Tissierellales</taxon>
        <taxon>Peptoniphilaceae</taxon>
        <taxon>Peptoniphilus</taxon>
    </lineage>
</organism>
<dbReference type="AlphaFoldDB" id="A0A848RD33"/>
<proteinExistence type="predicted"/>
<keyword evidence="2" id="KW-1185">Reference proteome</keyword>
<evidence type="ECO:0000313" key="2">
    <source>
        <dbReference type="Proteomes" id="UP000568273"/>
    </source>
</evidence>
<dbReference type="EMBL" id="JABDSR010000003">
    <property type="protein sequence ID" value="NMW84740.1"/>
    <property type="molecule type" value="Genomic_DNA"/>
</dbReference>
<accession>A0A848RD33</accession>
<reference evidence="1" key="1">
    <citation type="submission" date="2020-04" db="EMBL/GenBank/DDBJ databases">
        <title>Peptoniphilus sp. nov. isolated from swine feces.</title>
        <authorList>
            <person name="Ryu S.W."/>
        </authorList>
    </citation>
    <scope>NUCLEOTIDE SEQUENCE [LARGE SCALE GENOMIC DNA]</scope>
    <source>
        <strain evidence="1">AGMB00490</strain>
    </source>
</reference>
<gene>
    <name evidence="1" type="ORF">HKO22_03145</name>
</gene>